<evidence type="ECO:0000256" key="1">
    <source>
        <dbReference type="ARBA" id="ARBA00022679"/>
    </source>
</evidence>
<dbReference type="EMBL" id="CP094984">
    <property type="protein sequence ID" value="UON92570.1"/>
    <property type="molecule type" value="Genomic_DNA"/>
</dbReference>
<dbReference type="PANTHER" id="PTHR43877">
    <property type="entry name" value="AMINOALKYLPHOSPHONATE N-ACETYLTRANSFERASE-RELATED-RELATED"/>
    <property type="match status" value="1"/>
</dbReference>
<dbReference type="InterPro" id="IPR000182">
    <property type="entry name" value="GNAT_dom"/>
</dbReference>
<dbReference type="SUPFAM" id="SSF55729">
    <property type="entry name" value="Acyl-CoA N-acyltransferases (Nat)"/>
    <property type="match status" value="1"/>
</dbReference>
<dbReference type="RefSeq" id="WP_227929222.1">
    <property type="nucleotide sequence ID" value="NZ_CP094984.1"/>
</dbReference>
<keyword evidence="1" id="KW-0808">Transferase</keyword>
<keyword evidence="2" id="KW-0012">Acyltransferase</keyword>
<proteinExistence type="predicted"/>
<dbReference type="Gene3D" id="3.40.630.30">
    <property type="match status" value="1"/>
</dbReference>
<feature type="domain" description="N-acetyltransferase" evidence="3">
    <location>
        <begin position="13"/>
        <end position="164"/>
    </location>
</feature>
<dbReference type="Pfam" id="PF00583">
    <property type="entry name" value="Acetyltransf_1"/>
    <property type="match status" value="1"/>
</dbReference>
<dbReference type="Proteomes" id="UP000829758">
    <property type="component" value="Chromosome"/>
</dbReference>
<sequence>MDIRETSLLNGAFTVRPAVRADVPLIVELLEADGLGPAGTGEHRLEPYLQAYAAIAADPAHFLAAVEDADGRFAGTLQLTLIPCLAAGGTTRLQIEAVHIRADLRSRGLGTALMDWAVGEGRRNGAGLAQLTSNKRRDSAHRFYARLGFEASHIGFKRFLAQAP</sequence>
<evidence type="ECO:0000313" key="7">
    <source>
        <dbReference type="Proteomes" id="UP001155145"/>
    </source>
</evidence>
<evidence type="ECO:0000313" key="6">
    <source>
        <dbReference type="Proteomes" id="UP000829758"/>
    </source>
</evidence>
<reference evidence="4" key="1">
    <citation type="submission" date="2021-10" db="EMBL/GenBank/DDBJ databases">
        <title>Novel species in genus Arthrobacter.</title>
        <authorList>
            <person name="Liu Y."/>
        </authorList>
    </citation>
    <scope>NUCLEOTIDE SEQUENCE</scope>
    <source>
        <strain evidence="4">Zg-Y462</strain>
        <strain evidence="6">zg-Y462</strain>
    </source>
</reference>
<dbReference type="InterPro" id="IPR050832">
    <property type="entry name" value="Bact_Acetyltransf"/>
</dbReference>
<dbReference type="InterPro" id="IPR016181">
    <property type="entry name" value="Acyl_CoA_acyltransferase"/>
</dbReference>
<name>A0A9X1M902_9MICC</name>
<evidence type="ECO:0000313" key="4">
    <source>
        <dbReference type="EMBL" id="MCC3273456.1"/>
    </source>
</evidence>
<dbReference type="PANTHER" id="PTHR43877:SF1">
    <property type="entry name" value="ACETYLTRANSFERASE"/>
    <property type="match status" value="1"/>
</dbReference>
<dbReference type="CDD" id="cd04301">
    <property type="entry name" value="NAT_SF"/>
    <property type="match status" value="1"/>
</dbReference>
<dbReference type="Proteomes" id="UP001155145">
    <property type="component" value="Unassembled WGS sequence"/>
</dbReference>
<dbReference type="GO" id="GO:0016747">
    <property type="term" value="F:acyltransferase activity, transferring groups other than amino-acyl groups"/>
    <property type="evidence" value="ECO:0007669"/>
    <property type="project" value="InterPro"/>
</dbReference>
<keyword evidence="6" id="KW-1185">Reference proteome</keyword>
<protein>
    <submittedName>
        <fullName evidence="4">GNAT family N-acetyltransferase</fullName>
    </submittedName>
</protein>
<accession>A0A9X1M902</accession>
<evidence type="ECO:0000256" key="2">
    <source>
        <dbReference type="ARBA" id="ARBA00023315"/>
    </source>
</evidence>
<dbReference type="EMBL" id="JAJFZT010000007">
    <property type="protein sequence ID" value="MCC3273456.1"/>
    <property type="molecule type" value="Genomic_DNA"/>
</dbReference>
<evidence type="ECO:0000259" key="3">
    <source>
        <dbReference type="PROSITE" id="PS51186"/>
    </source>
</evidence>
<dbReference type="AlphaFoldDB" id="A0A9X1M902"/>
<organism evidence="4 7">
    <name type="scientific">Arthrobacter zhangbolii</name>
    <dbReference type="NCBI Taxonomy" id="2886936"/>
    <lineage>
        <taxon>Bacteria</taxon>
        <taxon>Bacillati</taxon>
        <taxon>Actinomycetota</taxon>
        <taxon>Actinomycetes</taxon>
        <taxon>Micrococcales</taxon>
        <taxon>Micrococcaceae</taxon>
        <taxon>Arthrobacter</taxon>
    </lineage>
</organism>
<evidence type="ECO:0000313" key="5">
    <source>
        <dbReference type="EMBL" id="UON92570.1"/>
    </source>
</evidence>
<gene>
    <name evidence="4" type="ORF">LJ755_12020</name>
    <name evidence="5" type="ORF">MUK71_02685</name>
</gene>
<dbReference type="PROSITE" id="PS51186">
    <property type="entry name" value="GNAT"/>
    <property type="match status" value="1"/>
</dbReference>